<accession>E4RZ30</accession>
<protein>
    <submittedName>
        <fullName evidence="2">3'-5' exonuclease, PolB</fullName>
    </submittedName>
</protein>
<gene>
    <name evidence="2" type="ordered locus">Lbys_2587</name>
</gene>
<organism evidence="2 3">
    <name type="scientific">Leadbetterella byssophila (strain DSM 17132 / JCM 16389 / KACC 11308 / NBRC 106382 / 4M15)</name>
    <dbReference type="NCBI Taxonomy" id="649349"/>
    <lineage>
        <taxon>Bacteria</taxon>
        <taxon>Pseudomonadati</taxon>
        <taxon>Bacteroidota</taxon>
        <taxon>Cytophagia</taxon>
        <taxon>Cytophagales</taxon>
        <taxon>Leadbetterellaceae</taxon>
        <taxon>Leadbetterella</taxon>
    </lineage>
</organism>
<reference evidence="2 3" key="2">
    <citation type="journal article" date="2011" name="Stand. Genomic Sci.">
        <title>Complete genome sequence of Leadbetterella byssophila type strain (4M15).</title>
        <authorList>
            <person name="Abt B."/>
            <person name="Teshima H."/>
            <person name="Lucas S."/>
            <person name="Lapidus A."/>
            <person name="Del Rio T.G."/>
            <person name="Nolan M."/>
            <person name="Tice H."/>
            <person name="Cheng J.F."/>
            <person name="Pitluck S."/>
            <person name="Liolios K."/>
            <person name="Pagani I."/>
            <person name="Ivanova N."/>
            <person name="Mavromatis K."/>
            <person name="Pati A."/>
            <person name="Tapia R."/>
            <person name="Han C."/>
            <person name="Goodwin L."/>
            <person name="Chen A."/>
            <person name="Palaniappan K."/>
            <person name="Land M."/>
            <person name="Hauser L."/>
            <person name="Chang Y.J."/>
            <person name="Jeffries C.D."/>
            <person name="Rohde M."/>
            <person name="Goker M."/>
            <person name="Tindall B.J."/>
            <person name="Detter J.C."/>
            <person name="Woyke T."/>
            <person name="Bristow J."/>
            <person name="Eisen J.A."/>
            <person name="Markowitz V."/>
            <person name="Hugenholtz P."/>
            <person name="Klenk H.P."/>
            <person name="Kyrpides N.C."/>
        </authorList>
    </citation>
    <scope>NUCLEOTIDE SEQUENCE [LARGE SCALE GENOMIC DNA]</scope>
    <source>
        <strain evidence="3">DSM 17132 / JCM 16389 / KACC 11308 / NBRC 106382 / 4M15</strain>
    </source>
</reference>
<reference key="1">
    <citation type="submission" date="2010-11" db="EMBL/GenBank/DDBJ databases">
        <title>The complete genome of Leadbetterella byssophila DSM 17132.</title>
        <authorList>
            <consortium name="US DOE Joint Genome Institute (JGI-PGF)"/>
            <person name="Lucas S."/>
            <person name="Copeland A."/>
            <person name="Lapidus A."/>
            <person name="Glavina del Rio T."/>
            <person name="Dalin E."/>
            <person name="Tice H."/>
            <person name="Bruce D."/>
            <person name="Goodwin L."/>
            <person name="Pitluck S."/>
            <person name="Kyrpides N."/>
            <person name="Mavromatis K."/>
            <person name="Ivanova N."/>
            <person name="Teshima H."/>
            <person name="Brettin T."/>
            <person name="Detter J.C."/>
            <person name="Han C."/>
            <person name="Tapia R."/>
            <person name="Land M."/>
            <person name="Hauser L."/>
            <person name="Markowitz V."/>
            <person name="Cheng J.-F."/>
            <person name="Hugenholtz P."/>
            <person name="Woyke T."/>
            <person name="Wu D."/>
            <person name="Tindall B."/>
            <person name="Pomrenke H.G."/>
            <person name="Brambilla E."/>
            <person name="Klenk H.-P."/>
            <person name="Eisen J.A."/>
        </authorList>
    </citation>
    <scope>NUCLEOTIDE SEQUENCE [LARGE SCALE GENOMIC DNA]</scope>
    <source>
        <strain>DSM 17132</strain>
    </source>
</reference>
<sequence>MKDILFLDIETVSLTEDFNDLPERLQEHWQKKVQHMKRAEPVEDVYVERAAIFAEFGKIICIGVGGETSGDLKVSCLYHEDERTLLLQFKELIERHPAGKRLILCAHNGKEFDFPYLCRRMIIHGIPLPDVLQMSGKKPWEIPHLDTLEMWKFGDYKHFTSLDLLAAVLGIEGSKGSLDGSKVNAAYYLEDRITDIIHYCMEDVVVLAQVFRRLRGQTLYTEIIRNPSPEKN</sequence>
<dbReference type="RefSeq" id="WP_013409287.1">
    <property type="nucleotide sequence ID" value="NC_014655.1"/>
</dbReference>
<dbReference type="GO" id="GO:0003676">
    <property type="term" value="F:nucleic acid binding"/>
    <property type="evidence" value="ECO:0007669"/>
    <property type="project" value="InterPro"/>
</dbReference>
<dbReference type="AlphaFoldDB" id="E4RZ30"/>
<keyword evidence="2" id="KW-0269">Exonuclease</keyword>
<feature type="domain" description="Predicted 3'-5' exonuclease PolB-like" evidence="1">
    <location>
        <begin position="56"/>
        <end position="213"/>
    </location>
</feature>
<dbReference type="eggNOG" id="COG0417">
    <property type="taxonomic scope" value="Bacteria"/>
</dbReference>
<name>E4RZ30_LEAB4</name>
<dbReference type="InterPro" id="IPR019288">
    <property type="entry name" value="3'-5'_exonuclease_PolB-like"/>
</dbReference>
<dbReference type="Gene3D" id="3.30.420.10">
    <property type="entry name" value="Ribonuclease H-like superfamily/Ribonuclease H"/>
    <property type="match status" value="1"/>
</dbReference>
<dbReference type="SUPFAM" id="SSF53098">
    <property type="entry name" value="Ribonuclease H-like"/>
    <property type="match status" value="1"/>
</dbReference>
<dbReference type="Pfam" id="PF10108">
    <property type="entry name" value="DNA_pol_B_exo2"/>
    <property type="match status" value="1"/>
</dbReference>
<dbReference type="GO" id="GO:0004527">
    <property type="term" value="F:exonuclease activity"/>
    <property type="evidence" value="ECO:0007669"/>
    <property type="project" value="UniProtKB-KW"/>
</dbReference>
<keyword evidence="2" id="KW-0540">Nuclease</keyword>
<evidence type="ECO:0000259" key="1">
    <source>
        <dbReference type="Pfam" id="PF10108"/>
    </source>
</evidence>
<dbReference type="STRING" id="649349.Lbys_2587"/>
<dbReference type="HOGENOM" id="CLU_1188834_0_0_10"/>
<dbReference type="InterPro" id="IPR036397">
    <property type="entry name" value="RNaseH_sf"/>
</dbReference>
<evidence type="ECO:0000313" key="3">
    <source>
        <dbReference type="Proteomes" id="UP000007435"/>
    </source>
</evidence>
<dbReference type="KEGG" id="lby:Lbys_2587"/>
<dbReference type="InterPro" id="IPR012337">
    <property type="entry name" value="RNaseH-like_sf"/>
</dbReference>
<evidence type="ECO:0000313" key="2">
    <source>
        <dbReference type="EMBL" id="ADQ18249.1"/>
    </source>
</evidence>
<dbReference type="EMBL" id="CP002305">
    <property type="protein sequence ID" value="ADQ18249.1"/>
    <property type="molecule type" value="Genomic_DNA"/>
</dbReference>
<dbReference type="Proteomes" id="UP000007435">
    <property type="component" value="Chromosome"/>
</dbReference>
<keyword evidence="3" id="KW-1185">Reference proteome</keyword>
<dbReference type="CDD" id="cd05782">
    <property type="entry name" value="DNA_polB_like1_exo"/>
    <property type="match status" value="1"/>
</dbReference>
<keyword evidence="2" id="KW-0378">Hydrolase</keyword>
<proteinExistence type="predicted"/>